<accession>A0A6J0BTF9</accession>
<evidence type="ECO:0000256" key="5">
    <source>
        <dbReference type="ARBA" id="ARBA00022617"/>
    </source>
</evidence>
<dbReference type="Gene3D" id="1.10.760.10">
    <property type="entry name" value="Cytochrome c-like domain"/>
    <property type="match status" value="1"/>
</dbReference>
<keyword evidence="5 9" id="KW-0349">Heme</keyword>
<dbReference type="PANTHER" id="PTHR11961">
    <property type="entry name" value="CYTOCHROME C"/>
    <property type="match status" value="1"/>
</dbReference>
<keyword evidence="13" id="KW-1185">Reference proteome</keyword>
<evidence type="ECO:0000256" key="11">
    <source>
        <dbReference type="RuleBase" id="RU004427"/>
    </source>
</evidence>
<dbReference type="InterPro" id="IPR009056">
    <property type="entry name" value="Cyt_c-like_dom"/>
</dbReference>
<dbReference type="GO" id="GO:0005758">
    <property type="term" value="C:mitochondrial intermembrane space"/>
    <property type="evidence" value="ECO:0007669"/>
    <property type="project" value="UniProtKB-SubCell"/>
</dbReference>
<keyword evidence="11" id="KW-0679">Respiratory chain</keyword>
<dbReference type="Proteomes" id="UP000829291">
    <property type="component" value="Chromosome 6"/>
</dbReference>
<dbReference type="KEGG" id="nlo:107222407"/>
<evidence type="ECO:0000256" key="2">
    <source>
        <dbReference type="ARBA" id="ARBA00004569"/>
    </source>
</evidence>
<dbReference type="GO" id="GO:0020037">
    <property type="term" value="F:heme binding"/>
    <property type="evidence" value="ECO:0007669"/>
    <property type="project" value="InterPro"/>
</dbReference>
<reference evidence="14" key="1">
    <citation type="submission" date="2025-08" db="UniProtKB">
        <authorList>
            <consortium name="RefSeq"/>
        </authorList>
    </citation>
    <scope>IDENTIFICATION</scope>
    <source>
        <tissue evidence="14">Thorax and Abdomen</tissue>
    </source>
</reference>
<keyword evidence="11" id="KW-0496">Mitochondrion</keyword>
<protein>
    <submittedName>
        <fullName evidence="14">Cytochrome c-1-like</fullName>
    </submittedName>
</protein>
<evidence type="ECO:0000313" key="14">
    <source>
        <dbReference type="RefSeq" id="XP_015517253.1"/>
    </source>
</evidence>
<dbReference type="OrthoDB" id="449280at2759"/>
<evidence type="ECO:0000256" key="8">
    <source>
        <dbReference type="ARBA" id="ARBA00023004"/>
    </source>
</evidence>
<keyword evidence="7 11" id="KW-0249">Electron transport</keyword>
<gene>
    <name evidence="14" type="primary">LOC107222407</name>
</gene>
<feature type="domain" description="Cytochrome c" evidence="12">
    <location>
        <begin position="2"/>
        <end position="103"/>
    </location>
</feature>
<dbReference type="PROSITE" id="PS51007">
    <property type="entry name" value="CYTC"/>
    <property type="match status" value="1"/>
</dbReference>
<evidence type="ECO:0000256" key="4">
    <source>
        <dbReference type="ARBA" id="ARBA00022448"/>
    </source>
</evidence>
<dbReference type="SUPFAM" id="SSF46626">
    <property type="entry name" value="Cytochrome c"/>
    <property type="match status" value="1"/>
</dbReference>
<comment type="subcellular location">
    <subcellularLocation>
        <location evidence="2">Mitochondrion intermembrane space</location>
    </subcellularLocation>
</comment>
<comment type="function">
    <text evidence="1 11">Electron carrier protein. The oxidized form of the cytochrome c heme group can accept an electron from the heme group of the cytochrome c1 subunit of cytochrome reductase. Cytochrome c then transfers this electron to the cytochrome oxidase complex, the final protein carrier in the mitochondrial electron-transport chain.</text>
</comment>
<dbReference type="GeneID" id="107222407"/>
<dbReference type="InParanoid" id="A0A6J0BTF9"/>
<dbReference type="GO" id="GO:0046872">
    <property type="term" value="F:metal ion binding"/>
    <property type="evidence" value="ECO:0007669"/>
    <property type="project" value="UniProtKB-KW"/>
</dbReference>
<evidence type="ECO:0000256" key="9">
    <source>
        <dbReference type="PROSITE-ProRule" id="PRU00433"/>
    </source>
</evidence>
<dbReference type="InterPro" id="IPR002327">
    <property type="entry name" value="Cyt_c_1A/1B"/>
</dbReference>
<dbReference type="Pfam" id="PF00034">
    <property type="entry name" value="Cytochrom_C"/>
    <property type="match status" value="1"/>
</dbReference>
<organism evidence="14">
    <name type="scientific">Neodiprion lecontei</name>
    <name type="common">Redheaded pine sawfly</name>
    <dbReference type="NCBI Taxonomy" id="441921"/>
    <lineage>
        <taxon>Eukaryota</taxon>
        <taxon>Metazoa</taxon>
        <taxon>Ecdysozoa</taxon>
        <taxon>Arthropoda</taxon>
        <taxon>Hexapoda</taxon>
        <taxon>Insecta</taxon>
        <taxon>Pterygota</taxon>
        <taxon>Neoptera</taxon>
        <taxon>Endopterygota</taxon>
        <taxon>Hymenoptera</taxon>
        <taxon>Tenthredinoidea</taxon>
        <taxon>Diprionidae</taxon>
        <taxon>Diprioninae</taxon>
        <taxon>Neodiprion</taxon>
    </lineage>
</organism>
<comment type="PTM">
    <text evidence="11">Binds 1 heme group per subunit.</text>
</comment>
<evidence type="ECO:0000259" key="12">
    <source>
        <dbReference type="PROSITE" id="PS51007"/>
    </source>
</evidence>
<keyword evidence="8 9" id="KW-0408">Iron</keyword>
<comment type="similarity">
    <text evidence="3 10">Belongs to the cytochrome c family.</text>
</comment>
<evidence type="ECO:0000256" key="1">
    <source>
        <dbReference type="ARBA" id="ARBA00002555"/>
    </source>
</evidence>
<sequence length="103" mass="11227">MGDAANGKKLFTKLCATCHTMDKGGKHKIGPNLNGILGRSSGSAAGFAYSEAMKSKMVTWNDNNMDEYLKAPKKFIPGTKMVFPGIKKAEDRRDVIAFLNSQK</sequence>
<evidence type="ECO:0000256" key="10">
    <source>
        <dbReference type="RuleBase" id="RU004426"/>
    </source>
</evidence>
<dbReference type="AlphaFoldDB" id="A0A6J0BTF9"/>
<dbReference type="GO" id="GO:0009055">
    <property type="term" value="F:electron transfer activity"/>
    <property type="evidence" value="ECO:0007669"/>
    <property type="project" value="InterPro"/>
</dbReference>
<proteinExistence type="inferred from homology"/>
<name>A0A6J0BTF9_NEOLC</name>
<dbReference type="PRINTS" id="PR00604">
    <property type="entry name" value="CYTCHRMECIAB"/>
</dbReference>
<dbReference type="FunFam" id="1.10.760.10:FF:000001">
    <property type="entry name" value="Cytochrome c iso-1"/>
    <property type="match status" value="1"/>
</dbReference>
<dbReference type="RefSeq" id="XP_015517253.1">
    <property type="nucleotide sequence ID" value="XM_015661767.2"/>
</dbReference>
<evidence type="ECO:0000256" key="7">
    <source>
        <dbReference type="ARBA" id="ARBA00022982"/>
    </source>
</evidence>
<keyword evidence="4 11" id="KW-0813">Transport</keyword>
<evidence type="ECO:0000313" key="13">
    <source>
        <dbReference type="Proteomes" id="UP000829291"/>
    </source>
</evidence>
<evidence type="ECO:0000256" key="3">
    <source>
        <dbReference type="ARBA" id="ARBA00006488"/>
    </source>
</evidence>
<keyword evidence="6 9" id="KW-0479">Metal-binding</keyword>
<dbReference type="InterPro" id="IPR036909">
    <property type="entry name" value="Cyt_c-like_dom_sf"/>
</dbReference>
<evidence type="ECO:0000256" key="6">
    <source>
        <dbReference type="ARBA" id="ARBA00022723"/>
    </source>
</evidence>